<feature type="transmembrane region" description="Helical" evidence="8">
    <location>
        <begin position="37"/>
        <end position="55"/>
    </location>
</feature>
<feature type="transmembrane region" description="Helical" evidence="8">
    <location>
        <begin position="6"/>
        <end position="25"/>
    </location>
</feature>
<proteinExistence type="inferred from homology"/>
<dbReference type="Pfam" id="PF03547">
    <property type="entry name" value="Mem_trans"/>
    <property type="match status" value="1"/>
</dbReference>
<dbReference type="Proteomes" id="UP000006299">
    <property type="component" value="Chromosome"/>
</dbReference>
<comment type="similarity">
    <text evidence="2">Belongs to the auxin efflux carrier (TC 2.A.69) family.</text>
</comment>
<dbReference type="InterPro" id="IPR004776">
    <property type="entry name" value="Mem_transp_PIN-like"/>
</dbReference>
<evidence type="ECO:0000256" key="8">
    <source>
        <dbReference type="SAM" id="Phobius"/>
    </source>
</evidence>
<dbReference type="AlphaFoldDB" id="K0DBV1"/>
<feature type="transmembrane region" description="Helical" evidence="8">
    <location>
        <begin position="128"/>
        <end position="150"/>
    </location>
</feature>
<keyword evidence="10" id="KW-1185">Reference proteome</keyword>
<feature type="transmembrane region" description="Helical" evidence="8">
    <location>
        <begin position="75"/>
        <end position="92"/>
    </location>
</feature>
<dbReference type="InterPro" id="IPR038770">
    <property type="entry name" value="Na+/solute_symporter_sf"/>
</dbReference>
<evidence type="ECO:0000256" key="2">
    <source>
        <dbReference type="ARBA" id="ARBA00010145"/>
    </source>
</evidence>
<name>K0DBV1_LEUCJ</name>
<gene>
    <name evidence="9" type="ordered locus">C270_00565</name>
</gene>
<comment type="subcellular location">
    <subcellularLocation>
        <location evidence="1">Cell membrane</location>
        <topology evidence="1">Multi-pass membrane protein</topology>
    </subcellularLocation>
</comment>
<dbReference type="eggNOG" id="COG0679">
    <property type="taxonomic scope" value="Bacteria"/>
</dbReference>
<organism evidence="9 10">
    <name type="scientific">Leuconostoc carnosum (strain JB16)</name>
    <dbReference type="NCBI Taxonomy" id="1229758"/>
    <lineage>
        <taxon>Bacteria</taxon>
        <taxon>Bacillati</taxon>
        <taxon>Bacillota</taxon>
        <taxon>Bacilli</taxon>
        <taxon>Lactobacillales</taxon>
        <taxon>Lactobacillaceae</taxon>
        <taxon>Leuconostoc</taxon>
    </lineage>
</organism>
<dbReference type="STRING" id="1229758.C270_00565"/>
<dbReference type="GO" id="GO:0055085">
    <property type="term" value="P:transmembrane transport"/>
    <property type="evidence" value="ECO:0007669"/>
    <property type="project" value="InterPro"/>
</dbReference>
<dbReference type="GO" id="GO:0005886">
    <property type="term" value="C:plasma membrane"/>
    <property type="evidence" value="ECO:0007669"/>
    <property type="project" value="UniProtKB-SubCell"/>
</dbReference>
<evidence type="ECO:0000313" key="9">
    <source>
        <dbReference type="EMBL" id="AFT81032.1"/>
    </source>
</evidence>
<evidence type="ECO:0000256" key="7">
    <source>
        <dbReference type="ARBA" id="ARBA00023136"/>
    </source>
</evidence>
<dbReference type="HOGENOM" id="CLU_056175_1_2_9"/>
<keyword evidence="7 8" id="KW-0472">Membrane</keyword>
<evidence type="ECO:0000256" key="5">
    <source>
        <dbReference type="ARBA" id="ARBA00022692"/>
    </source>
</evidence>
<reference evidence="9 10" key="1">
    <citation type="journal article" date="2012" name="J. Bacteriol.">
        <title>Complete genome sequence of Leuconostoc carnosum strain JB16, isolated from Kimchi.</title>
        <authorList>
            <person name="Jung J.Y."/>
            <person name="Lee S.H."/>
            <person name="Jeon C.O."/>
        </authorList>
    </citation>
    <scope>NUCLEOTIDE SEQUENCE [LARGE SCALE GENOMIC DNA]</scope>
    <source>
        <strain evidence="9 10">JB16</strain>
    </source>
</reference>
<keyword evidence="5 8" id="KW-0812">Transmembrane</keyword>
<keyword evidence="6 8" id="KW-1133">Transmembrane helix</keyword>
<dbReference type="EMBL" id="CP003851">
    <property type="protein sequence ID" value="AFT81032.1"/>
    <property type="molecule type" value="Genomic_DNA"/>
</dbReference>
<dbReference type="RefSeq" id="WP_014973651.1">
    <property type="nucleotide sequence ID" value="NC_018673.1"/>
</dbReference>
<evidence type="ECO:0000256" key="4">
    <source>
        <dbReference type="ARBA" id="ARBA00022475"/>
    </source>
</evidence>
<dbReference type="PATRIC" id="fig|1229758.3.peg.113"/>
<dbReference type="PANTHER" id="PTHR36838">
    <property type="entry name" value="AUXIN EFFLUX CARRIER FAMILY PROTEIN"/>
    <property type="match status" value="1"/>
</dbReference>
<feature type="transmembrane region" description="Helical" evidence="8">
    <location>
        <begin position="170"/>
        <end position="188"/>
    </location>
</feature>
<accession>K0DBV1</accession>
<dbReference type="KEGG" id="lcn:C270_00565"/>
<evidence type="ECO:0000256" key="6">
    <source>
        <dbReference type="ARBA" id="ARBA00022989"/>
    </source>
</evidence>
<sequence length="314" mass="35396">MGVFFQSIQGVLVILVMIAIGYILASRQWFTEKSGQIIARIVTQIALPMYMIHTITSDFTVDKLRQLLPDIKFPIISMIILFAISIAVSRILQIRKNRRGLFQSMFFNSNTVFVGLPINMALFGTESLPYVLVYYMVNTTFFWTLGTYLIQRDGEGEWRFDWISTLRKVFSPPLLGFVVGVLLVLFDIQLPTFVVSDLQYIGDLTVPLSMFFIGIAVHHAGLKNLTFNQYSLGILGGRFILAPIIMFLLLWKTDMPHLMKQVFILQAAMPVMTNAPVVASLYGADADYAAAMVTESTILSLIMVPILMTLIQQI</sequence>
<feature type="transmembrane region" description="Helical" evidence="8">
    <location>
        <begin position="200"/>
        <end position="218"/>
    </location>
</feature>
<dbReference type="PANTHER" id="PTHR36838:SF1">
    <property type="entry name" value="SLR1864 PROTEIN"/>
    <property type="match status" value="1"/>
</dbReference>
<feature type="transmembrane region" description="Helical" evidence="8">
    <location>
        <begin position="230"/>
        <end position="251"/>
    </location>
</feature>
<evidence type="ECO:0000256" key="3">
    <source>
        <dbReference type="ARBA" id="ARBA00022448"/>
    </source>
</evidence>
<keyword evidence="3" id="KW-0813">Transport</keyword>
<protein>
    <submittedName>
        <fullName evidence="9">AEC family permease</fullName>
    </submittedName>
</protein>
<evidence type="ECO:0000313" key="10">
    <source>
        <dbReference type="Proteomes" id="UP000006299"/>
    </source>
</evidence>
<keyword evidence="4" id="KW-1003">Cell membrane</keyword>
<dbReference type="Gene3D" id="1.20.1530.20">
    <property type="match status" value="1"/>
</dbReference>
<evidence type="ECO:0000256" key="1">
    <source>
        <dbReference type="ARBA" id="ARBA00004651"/>
    </source>
</evidence>
<feature type="transmembrane region" description="Helical" evidence="8">
    <location>
        <begin position="288"/>
        <end position="311"/>
    </location>
</feature>